<keyword evidence="1" id="KW-0813">Transport</keyword>
<dbReference type="AlphaFoldDB" id="A0A645IQR8"/>
<dbReference type="GO" id="GO:0042626">
    <property type="term" value="F:ATPase-coupled transmembrane transporter activity"/>
    <property type="evidence" value="ECO:0007669"/>
    <property type="project" value="TreeGrafter"/>
</dbReference>
<keyword evidence="4" id="KW-0378">Hydrolase</keyword>
<evidence type="ECO:0000256" key="2">
    <source>
        <dbReference type="ARBA" id="ARBA00022741"/>
    </source>
</evidence>
<sequence length="120" mass="13667">MMPKCIIFDEPTAMLDPSGRREVVRTIKELNKKYGITIILITHYMEEAVEADRIIVMDSGKVIEEGSPREIFSKVETMKKTGLDVPQVTELAYELQKEGIHINSDILTIDEMVNVLCQLK</sequence>
<dbReference type="GO" id="GO:0005524">
    <property type="term" value="F:ATP binding"/>
    <property type="evidence" value="ECO:0007669"/>
    <property type="project" value="UniProtKB-KW"/>
</dbReference>
<gene>
    <name evidence="4" type="primary">ecfA2_51</name>
    <name evidence="4" type="ORF">SDC9_197235</name>
</gene>
<dbReference type="SUPFAM" id="SSF52540">
    <property type="entry name" value="P-loop containing nucleoside triphosphate hydrolases"/>
    <property type="match status" value="1"/>
</dbReference>
<dbReference type="Gene3D" id="3.40.50.300">
    <property type="entry name" value="P-loop containing nucleotide triphosphate hydrolases"/>
    <property type="match status" value="1"/>
</dbReference>
<dbReference type="InterPro" id="IPR050095">
    <property type="entry name" value="ECF_ABC_transporter_ATP-bd"/>
</dbReference>
<evidence type="ECO:0000256" key="1">
    <source>
        <dbReference type="ARBA" id="ARBA00022448"/>
    </source>
</evidence>
<dbReference type="EC" id="3.6.3.-" evidence="4"/>
<name>A0A645IQR8_9ZZZZ</name>
<dbReference type="PANTHER" id="PTHR43553:SF24">
    <property type="entry name" value="ENERGY-COUPLING FACTOR TRANSPORTER ATP-BINDING PROTEIN ECFA1"/>
    <property type="match status" value="1"/>
</dbReference>
<evidence type="ECO:0000313" key="4">
    <source>
        <dbReference type="EMBL" id="MPN49613.1"/>
    </source>
</evidence>
<keyword evidence="3 4" id="KW-0067">ATP-binding</keyword>
<keyword evidence="2" id="KW-0547">Nucleotide-binding</keyword>
<dbReference type="InterPro" id="IPR027417">
    <property type="entry name" value="P-loop_NTPase"/>
</dbReference>
<dbReference type="GO" id="GO:0016787">
    <property type="term" value="F:hydrolase activity"/>
    <property type="evidence" value="ECO:0007669"/>
    <property type="project" value="UniProtKB-KW"/>
</dbReference>
<dbReference type="EMBL" id="VSSQ01113020">
    <property type="protein sequence ID" value="MPN49613.1"/>
    <property type="molecule type" value="Genomic_DNA"/>
</dbReference>
<dbReference type="PANTHER" id="PTHR43553">
    <property type="entry name" value="HEAVY METAL TRANSPORTER"/>
    <property type="match status" value="1"/>
</dbReference>
<comment type="caution">
    <text evidence="4">The sequence shown here is derived from an EMBL/GenBank/DDBJ whole genome shotgun (WGS) entry which is preliminary data.</text>
</comment>
<dbReference type="GO" id="GO:0043190">
    <property type="term" value="C:ATP-binding cassette (ABC) transporter complex"/>
    <property type="evidence" value="ECO:0007669"/>
    <property type="project" value="TreeGrafter"/>
</dbReference>
<reference evidence="4" key="1">
    <citation type="submission" date="2019-08" db="EMBL/GenBank/DDBJ databases">
        <authorList>
            <person name="Kucharzyk K."/>
            <person name="Murdoch R.W."/>
            <person name="Higgins S."/>
            <person name="Loffler F."/>
        </authorList>
    </citation>
    <scope>NUCLEOTIDE SEQUENCE</scope>
</reference>
<protein>
    <submittedName>
        <fullName evidence="4">Energy-coupling factor transporter ATP-binding protein EcfA2</fullName>
        <ecNumber evidence="4">3.6.3.-</ecNumber>
    </submittedName>
</protein>
<evidence type="ECO:0000256" key="3">
    <source>
        <dbReference type="ARBA" id="ARBA00022840"/>
    </source>
</evidence>
<proteinExistence type="predicted"/>
<accession>A0A645IQR8</accession>
<organism evidence="4">
    <name type="scientific">bioreactor metagenome</name>
    <dbReference type="NCBI Taxonomy" id="1076179"/>
    <lineage>
        <taxon>unclassified sequences</taxon>
        <taxon>metagenomes</taxon>
        <taxon>ecological metagenomes</taxon>
    </lineage>
</organism>